<comment type="similarity">
    <text evidence="1">Belongs to the glycosyl hydrolase 20 family.</text>
</comment>
<organism evidence="4 5">
    <name type="scientific">Povalibacter uvarum</name>
    <dbReference type="NCBI Taxonomy" id="732238"/>
    <lineage>
        <taxon>Bacteria</taxon>
        <taxon>Pseudomonadati</taxon>
        <taxon>Pseudomonadota</taxon>
        <taxon>Gammaproteobacteria</taxon>
        <taxon>Steroidobacterales</taxon>
        <taxon>Steroidobacteraceae</taxon>
        <taxon>Povalibacter</taxon>
    </lineage>
</organism>
<dbReference type="InterPro" id="IPR015883">
    <property type="entry name" value="Glyco_hydro_20_cat"/>
</dbReference>
<dbReference type="PANTHER" id="PTHR22600:SF3">
    <property type="entry name" value="BETA-HEXOSAMINIDASE FDL-RELATED"/>
    <property type="match status" value="1"/>
</dbReference>
<dbReference type="GO" id="GO:0005975">
    <property type="term" value="P:carbohydrate metabolic process"/>
    <property type="evidence" value="ECO:0007669"/>
    <property type="project" value="InterPro"/>
</dbReference>
<dbReference type="PANTHER" id="PTHR22600">
    <property type="entry name" value="BETA-HEXOSAMINIDASE"/>
    <property type="match status" value="1"/>
</dbReference>
<comment type="caution">
    <text evidence="4">The sequence shown here is derived from an EMBL/GenBank/DDBJ whole genome shotgun (WGS) entry which is preliminary data.</text>
</comment>
<dbReference type="Gene3D" id="3.20.20.80">
    <property type="entry name" value="Glycosidases"/>
    <property type="match status" value="1"/>
</dbReference>
<dbReference type="GO" id="GO:0016231">
    <property type="term" value="F:beta-N-acetylglucosaminidase activity"/>
    <property type="evidence" value="ECO:0007669"/>
    <property type="project" value="TreeGrafter"/>
</dbReference>
<evidence type="ECO:0000313" key="5">
    <source>
        <dbReference type="Proteomes" id="UP000588068"/>
    </source>
</evidence>
<dbReference type="PRINTS" id="PR00738">
    <property type="entry name" value="GLHYDRLASE20"/>
</dbReference>
<evidence type="ECO:0000259" key="3">
    <source>
        <dbReference type="Pfam" id="PF00728"/>
    </source>
</evidence>
<evidence type="ECO:0000313" key="4">
    <source>
        <dbReference type="EMBL" id="MBB6091211.1"/>
    </source>
</evidence>
<accession>A0A841HDP1</accession>
<dbReference type="SUPFAM" id="SSF51445">
    <property type="entry name" value="(Trans)glycosidases"/>
    <property type="match status" value="1"/>
</dbReference>
<dbReference type="Pfam" id="PF00728">
    <property type="entry name" value="Glyco_hydro_20"/>
    <property type="match status" value="1"/>
</dbReference>
<sequence length="317" mass="34300">MPADFHYQIDPLATADAGFTLQQAEHIRRLHPLLAQLLTDAKIAKPLPALTTGQEKLVLGAEAPLWGELVTDEMLDDRLWPRAAALAERFWSAANVRDPLDMYRRLAVVQDQLTVSGLMADANRRRMASRLAPGDSEPVYELLQIVTPVRNMAHDHRIRAAARGQQIRQPLNALADAAPVESLVAQRFAADAQRFVSGDENLAASLRARLTRWRDNDERFAAVARGNAMLEPALPTAASIASLAQIGLDALDIIAGKRDRDASWTQTAETALMQAEAHDAASRLPLASFLGSQPPADLIIAITPGVRVLVGAVASGS</sequence>
<evidence type="ECO:0000256" key="1">
    <source>
        <dbReference type="ARBA" id="ARBA00006285"/>
    </source>
</evidence>
<dbReference type="Proteomes" id="UP000588068">
    <property type="component" value="Unassembled WGS sequence"/>
</dbReference>
<proteinExistence type="inferred from homology"/>
<evidence type="ECO:0000256" key="2">
    <source>
        <dbReference type="ARBA" id="ARBA00022801"/>
    </source>
</evidence>
<feature type="domain" description="Glycoside hydrolase family 20 catalytic" evidence="3">
    <location>
        <begin position="50"/>
        <end position="93"/>
    </location>
</feature>
<dbReference type="InterPro" id="IPR017853">
    <property type="entry name" value="GH"/>
</dbReference>
<protein>
    <recommendedName>
        <fullName evidence="3">Glycoside hydrolase family 20 catalytic domain-containing protein</fullName>
    </recommendedName>
</protein>
<keyword evidence="2" id="KW-0378">Hydrolase</keyword>
<dbReference type="AlphaFoldDB" id="A0A841HDP1"/>
<reference evidence="4 5" key="1">
    <citation type="submission" date="2020-08" db="EMBL/GenBank/DDBJ databases">
        <title>Genomic Encyclopedia of Type Strains, Phase IV (KMG-IV): sequencing the most valuable type-strain genomes for metagenomic binning, comparative biology and taxonomic classification.</title>
        <authorList>
            <person name="Goeker M."/>
        </authorList>
    </citation>
    <scope>NUCLEOTIDE SEQUENCE [LARGE SCALE GENOMIC DNA]</scope>
    <source>
        <strain evidence="4 5">DSM 26723</strain>
    </source>
</reference>
<name>A0A841HDP1_9GAMM</name>
<dbReference type="GO" id="GO:0005886">
    <property type="term" value="C:plasma membrane"/>
    <property type="evidence" value="ECO:0007669"/>
    <property type="project" value="TreeGrafter"/>
</dbReference>
<dbReference type="InterPro" id="IPR025705">
    <property type="entry name" value="Beta_hexosaminidase_sua/sub"/>
</dbReference>
<dbReference type="GO" id="GO:0030203">
    <property type="term" value="P:glycosaminoglycan metabolic process"/>
    <property type="evidence" value="ECO:0007669"/>
    <property type="project" value="TreeGrafter"/>
</dbReference>
<keyword evidence="5" id="KW-1185">Reference proteome</keyword>
<dbReference type="EMBL" id="JACHHZ010000001">
    <property type="protein sequence ID" value="MBB6091211.1"/>
    <property type="molecule type" value="Genomic_DNA"/>
</dbReference>
<dbReference type="RefSeq" id="WP_184329024.1">
    <property type="nucleotide sequence ID" value="NZ_JACHHZ010000001.1"/>
</dbReference>
<gene>
    <name evidence="4" type="ORF">HNQ60_000057</name>
</gene>